<proteinExistence type="inferred from homology"/>
<name>A0A936Z7K4_9HYPH</name>
<dbReference type="GO" id="GO:0061929">
    <property type="term" value="F:gamma-glutamylaminecyclotransferase activity"/>
    <property type="evidence" value="ECO:0007669"/>
    <property type="project" value="InterPro"/>
</dbReference>
<dbReference type="InterPro" id="IPR036568">
    <property type="entry name" value="GGCT-like_sf"/>
</dbReference>
<gene>
    <name evidence="5" type="ORF">JKG68_08530</name>
</gene>
<dbReference type="InterPro" id="IPR039126">
    <property type="entry name" value="GGACT"/>
</dbReference>
<dbReference type="Gene3D" id="3.10.490.10">
    <property type="entry name" value="Gamma-glutamyl cyclotransferase-like"/>
    <property type="match status" value="1"/>
</dbReference>
<dbReference type="Pfam" id="PF06094">
    <property type="entry name" value="GGACT"/>
    <property type="match status" value="1"/>
</dbReference>
<evidence type="ECO:0000256" key="1">
    <source>
        <dbReference type="ARBA" id="ARBA00008861"/>
    </source>
</evidence>
<feature type="active site" description="Proton acceptor" evidence="2">
    <location>
        <position position="58"/>
    </location>
</feature>
<reference evidence="5" key="1">
    <citation type="submission" date="2021-01" db="EMBL/GenBank/DDBJ databases">
        <title>Microvirga sp.</title>
        <authorList>
            <person name="Kim M.K."/>
        </authorList>
    </citation>
    <scope>NUCLEOTIDE SEQUENCE</scope>
    <source>
        <strain evidence="5">5420S-16</strain>
    </source>
</reference>
<comment type="similarity">
    <text evidence="1 3">Belongs to the gamma-glutamylcyclotransferase family.</text>
</comment>
<dbReference type="CDD" id="cd06661">
    <property type="entry name" value="GGCT_like"/>
    <property type="match status" value="1"/>
</dbReference>
<evidence type="ECO:0000313" key="5">
    <source>
        <dbReference type="EMBL" id="MBL0404006.1"/>
    </source>
</evidence>
<dbReference type="GO" id="GO:0005829">
    <property type="term" value="C:cytosol"/>
    <property type="evidence" value="ECO:0007669"/>
    <property type="project" value="TreeGrafter"/>
</dbReference>
<dbReference type="PANTHER" id="PTHR12510">
    <property type="entry name" value="TROPONIN C-AKIN-1 PROTEIN"/>
    <property type="match status" value="1"/>
</dbReference>
<evidence type="ECO:0000256" key="2">
    <source>
        <dbReference type="PIRSR" id="PIRSR639126-1"/>
    </source>
</evidence>
<evidence type="ECO:0000313" key="6">
    <source>
        <dbReference type="Proteomes" id="UP000605848"/>
    </source>
</evidence>
<dbReference type="SUPFAM" id="SSF110857">
    <property type="entry name" value="Gamma-glutamyl cyclotransferase-like"/>
    <property type="match status" value="1"/>
</dbReference>
<accession>A0A936Z7K4</accession>
<organism evidence="5 6">
    <name type="scientific">Microvirga aerilata</name>
    <dbReference type="NCBI Taxonomy" id="670292"/>
    <lineage>
        <taxon>Bacteria</taxon>
        <taxon>Pseudomonadati</taxon>
        <taxon>Pseudomonadota</taxon>
        <taxon>Alphaproteobacteria</taxon>
        <taxon>Hyphomicrobiales</taxon>
        <taxon>Methylobacteriaceae</taxon>
        <taxon>Microvirga</taxon>
    </lineage>
</organism>
<dbReference type="EMBL" id="JAEQMY010000009">
    <property type="protein sequence ID" value="MBL0404006.1"/>
    <property type="molecule type" value="Genomic_DNA"/>
</dbReference>
<evidence type="ECO:0000256" key="3">
    <source>
        <dbReference type="RuleBase" id="RU367036"/>
    </source>
</evidence>
<evidence type="ECO:0000259" key="4">
    <source>
        <dbReference type="Pfam" id="PF06094"/>
    </source>
</evidence>
<comment type="caution">
    <text evidence="5">The sequence shown here is derived from an EMBL/GenBank/DDBJ whole genome shotgun (WGS) entry which is preliminary data.</text>
</comment>
<dbReference type="InterPro" id="IPR009288">
    <property type="entry name" value="AIG2-like_dom"/>
</dbReference>
<keyword evidence="6" id="KW-1185">Reference proteome</keyword>
<dbReference type="AlphaFoldDB" id="A0A936Z7K4"/>
<dbReference type="Proteomes" id="UP000605848">
    <property type="component" value="Unassembled WGS sequence"/>
</dbReference>
<dbReference type="InterPro" id="IPR013024">
    <property type="entry name" value="GGCT-like"/>
</dbReference>
<protein>
    <recommendedName>
        <fullName evidence="3">Gamma-glutamylcyclotransferase family protein</fullName>
    </recommendedName>
</protein>
<dbReference type="PANTHER" id="PTHR12510:SF4">
    <property type="entry name" value="GAMMA-GLUTAMYLAMINECYCLOTRANSFERASE"/>
    <property type="match status" value="1"/>
</dbReference>
<sequence length="119" mass="13426">MAGLTCLGFYRTVQAYPLVIGGRWFSLVMLPEPGTGHRVTGELYEADDAALTRLDLIESVHLPTGYHRERIKVVSLDGGLPVNAWVYFKDRARVECTHSAYLTAYDDDRYIHRSKRPAA</sequence>
<feature type="domain" description="Gamma-glutamylcyclotransferase AIG2-like" evidence="4">
    <location>
        <begin position="11"/>
        <end position="95"/>
    </location>
</feature>